<dbReference type="EMBL" id="HG674134">
    <property type="protein sequence ID" value="CDJ39053.1"/>
    <property type="molecule type" value="Genomic_DNA"/>
</dbReference>
<accession>U6KQ66</accession>
<evidence type="ECO:0000313" key="1">
    <source>
        <dbReference type="EMBL" id="CDJ39053.1"/>
    </source>
</evidence>
<dbReference type="VEuPathDB" id="ToxoDB:ETH2_1336300"/>
<gene>
    <name evidence="1" type="ORF">ETH_00029630</name>
</gene>
<dbReference type="RefSeq" id="XP_013229808.1">
    <property type="nucleotide sequence ID" value="XM_013374354.1"/>
</dbReference>
<sequence>MVEEEDMFWCEGSTVESRRRMEAKEGEMRNFFSKRFRQLRKGAVGVCYASGTAGWQERRWSVVCDQLNDVGEQERA</sequence>
<evidence type="ECO:0000313" key="2">
    <source>
        <dbReference type="Proteomes" id="UP000030747"/>
    </source>
</evidence>
<reference evidence="1" key="2">
    <citation type="submission" date="2013-10" db="EMBL/GenBank/DDBJ databases">
        <authorList>
            <person name="Aslett M."/>
        </authorList>
    </citation>
    <scope>NUCLEOTIDE SEQUENCE [LARGE SCALE GENOMIC DNA]</scope>
    <source>
        <strain evidence="1">Houghton</strain>
    </source>
</reference>
<name>U6KQ66_EIMTE</name>
<dbReference type="GeneID" id="25255005"/>
<keyword evidence="2" id="KW-1185">Reference proteome</keyword>
<organism evidence="1 2">
    <name type="scientific">Eimeria tenella</name>
    <name type="common">Coccidian parasite</name>
    <dbReference type="NCBI Taxonomy" id="5802"/>
    <lineage>
        <taxon>Eukaryota</taxon>
        <taxon>Sar</taxon>
        <taxon>Alveolata</taxon>
        <taxon>Apicomplexa</taxon>
        <taxon>Conoidasida</taxon>
        <taxon>Coccidia</taxon>
        <taxon>Eucoccidiorida</taxon>
        <taxon>Eimeriorina</taxon>
        <taxon>Eimeriidae</taxon>
        <taxon>Eimeria</taxon>
    </lineage>
</organism>
<dbReference type="AlphaFoldDB" id="U6KQ66"/>
<reference evidence="1" key="1">
    <citation type="submission" date="2013-10" db="EMBL/GenBank/DDBJ databases">
        <title>Genomic analysis of the causative agents of coccidiosis in chickens.</title>
        <authorList>
            <person name="Reid A.J."/>
            <person name="Blake D."/>
            <person name="Billington K."/>
            <person name="Browne H."/>
            <person name="Dunn M."/>
            <person name="Hung S."/>
            <person name="Kawahara F."/>
            <person name="Miranda-Saavedra D."/>
            <person name="Mourier T."/>
            <person name="Nagra H."/>
            <person name="Otto T.D."/>
            <person name="Rawlings N."/>
            <person name="Sanchez A."/>
            <person name="Sanders M."/>
            <person name="Subramaniam C."/>
            <person name="Tay Y."/>
            <person name="Dear P."/>
            <person name="Doerig C."/>
            <person name="Gruber A."/>
            <person name="Parkinson J."/>
            <person name="Shirley M."/>
            <person name="Wan K.L."/>
            <person name="Berriman M."/>
            <person name="Tomley F."/>
            <person name="Pain A."/>
        </authorList>
    </citation>
    <scope>NUCLEOTIDE SEQUENCE [LARGE SCALE GENOMIC DNA]</scope>
    <source>
        <strain evidence="1">Houghton</strain>
    </source>
</reference>
<proteinExistence type="predicted"/>
<protein>
    <submittedName>
        <fullName evidence="1">Uncharacterized protein</fullName>
    </submittedName>
</protein>
<dbReference type="VEuPathDB" id="ToxoDB:ETH_00029630"/>
<dbReference type="Proteomes" id="UP000030747">
    <property type="component" value="Unassembled WGS sequence"/>
</dbReference>